<dbReference type="SUPFAM" id="SSF48452">
    <property type="entry name" value="TPR-like"/>
    <property type="match status" value="2"/>
</dbReference>
<dbReference type="Proteomes" id="UP000278351">
    <property type="component" value="Unassembled WGS sequence"/>
</dbReference>
<dbReference type="AlphaFoldDB" id="A0A3N4Q934"/>
<keyword evidence="2" id="KW-0472">Membrane</keyword>
<dbReference type="Gene3D" id="1.10.10.10">
    <property type="entry name" value="Winged helix-like DNA-binding domain superfamily/Winged helix DNA-binding domain"/>
    <property type="match status" value="1"/>
</dbReference>
<dbReference type="InterPro" id="IPR011990">
    <property type="entry name" value="TPR-like_helical_dom_sf"/>
</dbReference>
<feature type="chain" id="PRO_5017938497" evidence="3">
    <location>
        <begin position="25"/>
        <end position="642"/>
    </location>
</feature>
<evidence type="ECO:0000259" key="4">
    <source>
        <dbReference type="PROSITE" id="PS00622"/>
    </source>
</evidence>
<keyword evidence="1" id="KW-0175">Coiled coil</keyword>
<evidence type="ECO:0000313" key="6">
    <source>
        <dbReference type="Proteomes" id="UP000278351"/>
    </source>
</evidence>
<keyword evidence="2" id="KW-1133">Transmembrane helix</keyword>
<evidence type="ECO:0000256" key="1">
    <source>
        <dbReference type="SAM" id="Coils"/>
    </source>
</evidence>
<dbReference type="Gene3D" id="1.25.40.10">
    <property type="entry name" value="Tetratricopeptide repeat domain"/>
    <property type="match status" value="2"/>
</dbReference>
<evidence type="ECO:0000256" key="3">
    <source>
        <dbReference type="SAM" id="SignalP"/>
    </source>
</evidence>
<evidence type="ECO:0000313" key="5">
    <source>
        <dbReference type="EMBL" id="RPE12500.1"/>
    </source>
</evidence>
<keyword evidence="2" id="KW-0812">Transmembrane</keyword>
<proteinExistence type="predicted"/>
<keyword evidence="6" id="KW-1185">Reference proteome</keyword>
<dbReference type="GO" id="GO:0006355">
    <property type="term" value="P:regulation of DNA-templated transcription"/>
    <property type="evidence" value="ECO:0007669"/>
    <property type="project" value="InterPro"/>
</dbReference>
<sequence>MVNTRKLCLAFIVLIYLLPGSSHAQTILIDSLRGALNAADLTTGNRIMTMGRLARALHYKDIHEAIRIERQALVLSRREKDGQYGAFTYGTLTYLYIQANDVAAAKRSIDSALWFAERTSRKDIQGFVWYRKGWLEYVNDESDKSMQSLLYALKLLEGGEAYSWESGVCYYIAGLYFQWKDEKKYDKYVRQGLRAALLGGDPDDICRSYQAMGSNFMSRYRKDTAQHVLLDSVLHYNSLALAVAEKEKGRLIFRNTAAVVALNNGNLYFEYFPPAYRDSAERYINIALQLARELRYPDVIANCYGILSEYEIREGRYDAAEKILLTALAELETDSSSGNITRARMFRGLSNVAERAGDPVKALRYYKDYVRHYEAFFDAEKMAISKKLEAQYQSEKQEQALLALQERAAFNRKLNFIYGYLIIAALVALVFIFRAYHFRLKAARRQQELLAREKDDAHWQSQLQAAEAKRLEMEKQEALLQANLREEEAARLQAEQLLLQERQERLQKELLAGTLQVEEKNELLQALQKKITEHARQYPPLRQMDRIITENRRQDDDFESLKADFAGIHPEFFTRLQEKSGNTLTRLDLKYCSYILMGLSTKEIAGRLAVEPKSIRMARYRLKQKLGLQKDDNLDQFIGGLV</sequence>
<comment type="caution">
    <text evidence="5">The sequence shown here is derived from an EMBL/GenBank/DDBJ whole genome shotgun (WGS) entry which is preliminary data.</text>
</comment>
<feature type="signal peptide" evidence="3">
    <location>
        <begin position="1"/>
        <end position="24"/>
    </location>
</feature>
<keyword evidence="3" id="KW-0732">Signal</keyword>
<dbReference type="InterPro" id="IPR036388">
    <property type="entry name" value="WH-like_DNA-bd_sf"/>
</dbReference>
<feature type="coiled-coil region" evidence="1">
    <location>
        <begin position="463"/>
        <end position="537"/>
    </location>
</feature>
<dbReference type="EMBL" id="RPDH01000001">
    <property type="protein sequence ID" value="RPE12500.1"/>
    <property type="molecule type" value="Genomic_DNA"/>
</dbReference>
<dbReference type="SUPFAM" id="SSF46894">
    <property type="entry name" value="C-terminal effector domain of the bipartite response regulators"/>
    <property type="match status" value="1"/>
</dbReference>
<name>A0A3N4Q934_9BACT</name>
<evidence type="ECO:0000256" key="2">
    <source>
        <dbReference type="SAM" id="Phobius"/>
    </source>
</evidence>
<dbReference type="InterPro" id="IPR000792">
    <property type="entry name" value="Tscrpt_reg_LuxR_C"/>
</dbReference>
<feature type="domain" description="HTH luxR-type" evidence="4">
    <location>
        <begin position="598"/>
        <end position="625"/>
    </location>
</feature>
<reference evidence="5 6" key="1">
    <citation type="submission" date="2018-11" db="EMBL/GenBank/DDBJ databases">
        <title>Chitinophaga lutea sp.nov., isolate from arsenic contaminated soil.</title>
        <authorList>
            <person name="Zong Y."/>
        </authorList>
    </citation>
    <scope>NUCLEOTIDE SEQUENCE [LARGE SCALE GENOMIC DNA]</scope>
    <source>
        <strain evidence="5 6">ZY74</strain>
    </source>
</reference>
<feature type="transmembrane region" description="Helical" evidence="2">
    <location>
        <begin position="417"/>
        <end position="436"/>
    </location>
</feature>
<dbReference type="InterPro" id="IPR016032">
    <property type="entry name" value="Sig_transdc_resp-reg_C-effctor"/>
</dbReference>
<organism evidence="5 6">
    <name type="scientific">Chitinophaga lutea</name>
    <dbReference type="NCBI Taxonomy" id="2488634"/>
    <lineage>
        <taxon>Bacteria</taxon>
        <taxon>Pseudomonadati</taxon>
        <taxon>Bacteroidota</taxon>
        <taxon>Chitinophagia</taxon>
        <taxon>Chitinophagales</taxon>
        <taxon>Chitinophagaceae</taxon>
        <taxon>Chitinophaga</taxon>
    </lineage>
</organism>
<gene>
    <name evidence="5" type="ORF">EGT74_02805</name>
</gene>
<protein>
    <submittedName>
        <fullName evidence="5">LuxR family transcriptional regulator</fullName>
    </submittedName>
</protein>
<dbReference type="PROSITE" id="PS00622">
    <property type="entry name" value="HTH_LUXR_1"/>
    <property type="match status" value="1"/>
</dbReference>
<dbReference type="GO" id="GO:0003677">
    <property type="term" value="F:DNA binding"/>
    <property type="evidence" value="ECO:0007669"/>
    <property type="project" value="InterPro"/>
</dbReference>
<accession>A0A3N4Q934</accession>